<reference evidence="10 11" key="1">
    <citation type="submission" date="2020-08" db="EMBL/GenBank/DDBJ databases">
        <title>Genomic Encyclopedia of Type Strains, Phase IV (KMG-IV): sequencing the most valuable type-strain genomes for metagenomic binning, comparative biology and taxonomic classification.</title>
        <authorList>
            <person name="Goeker M."/>
        </authorList>
    </citation>
    <scope>NUCLEOTIDE SEQUENCE [LARGE SCALE GENOMIC DNA]</scope>
    <source>
        <strain evidence="10 11">DSM 12252</strain>
    </source>
</reference>
<evidence type="ECO:0000256" key="6">
    <source>
        <dbReference type="ARBA" id="ARBA00022837"/>
    </source>
</evidence>
<evidence type="ECO:0000256" key="2">
    <source>
        <dbReference type="ARBA" id="ARBA00008779"/>
    </source>
</evidence>
<comment type="cofactor">
    <cofactor evidence="1">
        <name>Ca(2+)</name>
        <dbReference type="ChEBI" id="CHEBI:29108"/>
    </cofactor>
</comment>
<feature type="signal peptide" evidence="8">
    <location>
        <begin position="1"/>
        <end position="19"/>
    </location>
</feature>
<keyword evidence="11" id="KW-1185">Reference proteome</keyword>
<keyword evidence="3" id="KW-0479">Metal-binding</keyword>
<feature type="chain" id="PRO_5030912390" evidence="8">
    <location>
        <begin position="20"/>
        <end position="471"/>
    </location>
</feature>
<evidence type="ECO:0000313" key="11">
    <source>
        <dbReference type="Proteomes" id="UP000590740"/>
    </source>
</evidence>
<dbReference type="Gene3D" id="3.40.720.10">
    <property type="entry name" value="Alkaline Phosphatase, subunit A"/>
    <property type="match status" value="1"/>
</dbReference>
<evidence type="ECO:0000256" key="1">
    <source>
        <dbReference type="ARBA" id="ARBA00001913"/>
    </source>
</evidence>
<evidence type="ECO:0000256" key="4">
    <source>
        <dbReference type="ARBA" id="ARBA00022729"/>
    </source>
</evidence>
<dbReference type="PANTHER" id="PTHR45953:SF1">
    <property type="entry name" value="IDURONATE 2-SULFATASE"/>
    <property type="match status" value="1"/>
</dbReference>
<protein>
    <submittedName>
        <fullName evidence="10">Arylsulfatase A-like enzyme</fullName>
    </submittedName>
</protein>
<dbReference type="EMBL" id="JACHIG010000003">
    <property type="protein sequence ID" value="MBB5032299.1"/>
    <property type="molecule type" value="Genomic_DNA"/>
</dbReference>
<gene>
    <name evidence="10" type="ORF">HNQ65_001876</name>
</gene>
<comment type="caution">
    <text evidence="10">The sequence shown here is derived from an EMBL/GenBank/DDBJ whole genome shotgun (WGS) entry which is preliminary data.</text>
</comment>
<dbReference type="GO" id="GO:0046872">
    <property type="term" value="F:metal ion binding"/>
    <property type="evidence" value="ECO:0007669"/>
    <property type="project" value="UniProtKB-KW"/>
</dbReference>
<dbReference type="Proteomes" id="UP000590740">
    <property type="component" value="Unassembled WGS sequence"/>
</dbReference>
<evidence type="ECO:0000256" key="3">
    <source>
        <dbReference type="ARBA" id="ARBA00022723"/>
    </source>
</evidence>
<evidence type="ECO:0000256" key="8">
    <source>
        <dbReference type="SAM" id="SignalP"/>
    </source>
</evidence>
<feature type="compositionally biased region" description="Basic and acidic residues" evidence="7">
    <location>
        <begin position="443"/>
        <end position="460"/>
    </location>
</feature>
<proteinExistence type="inferred from homology"/>
<accession>A0A7W8DJM6</accession>
<keyword evidence="4 8" id="KW-0732">Signal</keyword>
<feature type="region of interest" description="Disordered" evidence="7">
    <location>
        <begin position="443"/>
        <end position="471"/>
    </location>
</feature>
<sequence>MKICLTALVVLLLNAASLAQSKPDVLFIAVDDLNDWTSYLGGHPQTKTPNIDRLVARGTAFTNSHCAAPACNPSRAALMSGLRPWQTGIYTNGDPAQGVLKDVNTINRHFLANGYNTLGGGKIYHGYGSEGRTDTWTEWAGLFPSIQEHEENLNGLDRGHFDWGPVNAKTAEMGDYKATDWAINHLKTAPTDKPLFLALGYIKPHLPWYVPKEYYDRFPLAEIKLPVTKDDDLKDIPKAGVKMAGPEGDHAAVIKGDQWKKAVQAYLATISFLDDQVGRLLDGLDQSPRKDKTIIVWWTDHGWNLGEKQHWRKFALWEETTRTSMAIVAPGVTKPGSTCSAPIDYTNLYPTLCQLTGLPVPEHVKGASLMPLLKDPTAKWEGVAVCTHGKGNHAVRDARWRYIRYADGTEELYDHDKDPYEWTNLAGEVGMSDIKARLGAVLPKEEVPATAQESKKEKGAGKKAKKKNKAK</sequence>
<dbReference type="InterPro" id="IPR035874">
    <property type="entry name" value="IDS"/>
</dbReference>
<dbReference type="InterPro" id="IPR017850">
    <property type="entry name" value="Alkaline_phosphatase_core_sf"/>
</dbReference>
<feature type="compositionally biased region" description="Basic residues" evidence="7">
    <location>
        <begin position="461"/>
        <end position="471"/>
    </location>
</feature>
<dbReference type="RefSeq" id="WP_184339231.1">
    <property type="nucleotide sequence ID" value="NZ_JACHIG010000003.1"/>
</dbReference>
<evidence type="ECO:0000256" key="5">
    <source>
        <dbReference type="ARBA" id="ARBA00022801"/>
    </source>
</evidence>
<dbReference type="SUPFAM" id="SSF53649">
    <property type="entry name" value="Alkaline phosphatase-like"/>
    <property type="match status" value="1"/>
</dbReference>
<keyword evidence="5" id="KW-0378">Hydrolase</keyword>
<evidence type="ECO:0000259" key="9">
    <source>
        <dbReference type="Pfam" id="PF00884"/>
    </source>
</evidence>
<evidence type="ECO:0000313" key="10">
    <source>
        <dbReference type="EMBL" id="MBB5032299.1"/>
    </source>
</evidence>
<evidence type="ECO:0000256" key="7">
    <source>
        <dbReference type="SAM" id="MobiDB-lite"/>
    </source>
</evidence>
<dbReference type="GO" id="GO:0005737">
    <property type="term" value="C:cytoplasm"/>
    <property type="evidence" value="ECO:0007669"/>
    <property type="project" value="TreeGrafter"/>
</dbReference>
<feature type="domain" description="Sulfatase N-terminal" evidence="9">
    <location>
        <begin position="23"/>
        <end position="357"/>
    </location>
</feature>
<dbReference type="InterPro" id="IPR000917">
    <property type="entry name" value="Sulfatase_N"/>
</dbReference>
<keyword evidence="6" id="KW-0106">Calcium</keyword>
<organism evidence="10 11">
    <name type="scientific">Prosthecobacter vanneervenii</name>
    <dbReference type="NCBI Taxonomy" id="48466"/>
    <lineage>
        <taxon>Bacteria</taxon>
        <taxon>Pseudomonadati</taxon>
        <taxon>Verrucomicrobiota</taxon>
        <taxon>Verrucomicrobiia</taxon>
        <taxon>Verrucomicrobiales</taxon>
        <taxon>Verrucomicrobiaceae</taxon>
        <taxon>Prosthecobacter</taxon>
    </lineage>
</organism>
<comment type="similarity">
    <text evidence="2">Belongs to the sulfatase family.</text>
</comment>
<dbReference type="GO" id="GO:0004423">
    <property type="term" value="F:iduronate-2-sulfatase activity"/>
    <property type="evidence" value="ECO:0007669"/>
    <property type="project" value="InterPro"/>
</dbReference>
<dbReference type="CDD" id="cd16030">
    <property type="entry name" value="iduronate-2-sulfatase"/>
    <property type="match status" value="1"/>
</dbReference>
<dbReference type="Pfam" id="PF00884">
    <property type="entry name" value="Sulfatase"/>
    <property type="match status" value="1"/>
</dbReference>
<name>A0A7W8DJM6_9BACT</name>
<dbReference type="PANTHER" id="PTHR45953">
    <property type="entry name" value="IDURONATE 2-SULFATASE"/>
    <property type="match status" value="1"/>
</dbReference>
<dbReference type="AlphaFoldDB" id="A0A7W8DJM6"/>